<comment type="similarity">
    <text evidence="2">Belongs to the GTP-binding SRP family.</text>
</comment>
<dbReference type="Proteomes" id="UP001165306">
    <property type="component" value="Unassembled WGS sequence"/>
</dbReference>
<dbReference type="GO" id="GO:0005886">
    <property type="term" value="C:plasma membrane"/>
    <property type="evidence" value="ECO:0007669"/>
    <property type="project" value="UniProtKB-SubCell"/>
</dbReference>
<dbReference type="SUPFAM" id="SSF52540">
    <property type="entry name" value="P-loop containing nucleoside triphosphate hydrolases"/>
    <property type="match status" value="1"/>
</dbReference>
<evidence type="ECO:0000256" key="6">
    <source>
        <dbReference type="SAM" id="MobiDB-lite"/>
    </source>
</evidence>
<dbReference type="Gene3D" id="3.40.50.300">
    <property type="entry name" value="P-loop containing nucleotide triphosphate hydrolases"/>
    <property type="match status" value="1"/>
</dbReference>
<dbReference type="Gene3D" id="1.20.120.1380">
    <property type="entry name" value="Flagellar FlhF biosynthesis protein, N domain"/>
    <property type="match status" value="1"/>
</dbReference>
<evidence type="ECO:0000256" key="1">
    <source>
        <dbReference type="ARBA" id="ARBA00004413"/>
    </source>
</evidence>
<protein>
    <recommendedName>
        <fullName evidence="11">Flagella-associated GTP-binding protein</fullName>
    </recommendedName>
</protein>
<evidence type="ECO:0000256" key="3">
    <source>
        <dbReference type="ARBA" id="ARBA00022741"/>
    </source>
</evidence>
<gene>
    <name evidence="9" type="ORF">NET02_09210</name>
</gene>
<feature type="domain" description="AAA+ ATPase" evidence="7">
    <location>
        <begin position="148"/>
        <end position="284"/>
    </location>
</feature>
<organism evidence="9 10">
    <name type="scientific">Thermalbibacter longus</name>
    <dbReference type="NCBI Taxonomy" id="2951981"/>
    <lineage>
        <taxon>Bacteria</taxon>
        <taxon>Pseudomonadati</taxon>
        <taxon>Thermomicrobiota</taxon>
        <taxon>Thermomicrobia</taxon>
        <taxon>Thermomicrobiales</taxon>
        <taxon>Thermomicrobiaceae</taxon>
        <taxon>Thermalbibacter</taxon>
    </lineage>
</organism>
<evidence type="ECO:0000256" key="2">
    <source>
        <dbReference type="ARBA" id="ARBA00008531"/>
    </source>
</evidence>
<dbReference type="InterPro" id="IPR003593">
    <property type="entry name" value="AAA+_ATPase"/>
</dbReference>
<dbReference type="AlphaFoldDB" id="A0AA41WFU4"/>
<dbReference type="GO" id="GO:0003924">
    <property type="term" value="F:GTPase activity"/>
    <property type="evidence" value="ECO:0007669"/>
    <property type="project" value="TreeGrafter"/>
</dbReference>
<reference evidence="9" key="1">
    <citation type="submission" date="2022-06" db="EMBL/GenBank/DDBJ databases">
        <title>CFH 74404 Thermomicrobiaceae sp.</title>
        <authorList>
            <person name="Ming H."/>
            <person name="Li W.-J."/>
            <person name="Zhao Z."/>
        </authorList>
    </citation>
    <scope>NUCLEOTIDE SEQUENCE</scope>
    <source>
        <strain evidence="9">CFH 74404</strain>
    </source>
</reference>
<evidence type="ECO:0000313" key="10">
    <source>
        <dbReference type="Proteomes" id="UP001165306"/>
    </source>
</evidence>
<dbReference type="Pfam" id="PF00448">
    <property type="entry name" value="SRP54"/>
    <property type="match status" value="1"/>
</dbReference>
<dbReference type="RefSeq" id="WP_284057102.1">
    <property type="nucleotide sequence ID" value="NZ_JAMSLR010000005.1"/>
</dbReference>
<dbReference type="PANTHER" id="PTHR43134">
    <property type="entry name" value="SIGNAL RECOGNITION PARTICLE RECEPTOR SUBUNIT ALPHA"/>
    <property type="match status" value="1"/>
</dbReference>
<dbReference type="SMART" id="SM00962">
    <property type="entry name" value="SRP54"/>
    <property type="match status" value="1"/>
</dbReference>
<dbReference type="EMBL" id="JAMSLR010000005">
    <property type="protein sequence ID" value="MCM8749323.1"/>
    <property type="molecule type" value="Genomic_DNA"/>
</dbReference>
<dbReference type="GO" id="GO:0005047">
    <property type="term" value="F:signal recognition particle binding"/>
    <property type="evidence" value="ECO:0007669"/>
    <property type="project" value="TreeGrafter"/>
</dbReference>
<dbReference type="InterPro" id="IPR027417">
    <property type="entry name" value="P-loop_NTPase"/>
</dbReference>
<feature type="domain" description="SRP54-type proteins GTP-binding" evidence="8">
    <location>
        <begin position="149"/>
        <end position="338"/>
    </location>
</feature>
<evidence type="ECO:0000256" key="4">
    <source>
        <dbReference type="ARBA" id="ARBA00023134"/>
    </source>
</evidence>
<keyword evidence="10" id="KW-1185">Reference proteome</keyword>
<evidence type="ECO:0000256" key="5">
    <source>
        <dbReference type="ARBA" id="ARBA00023136"/>
    </source>
</evidence>
<comment type="caution">
    <text evidence="9">The sequence shown here is derived from an EMBL/GenBank/DDBJ whole genome shotgun (WGS) entry which is preliminary data.</text>
</comment>
<dbReference type="GO" id="GO:0005525">
    <property type="term" value="F:GTP binding"/>
    <property type="evidence" value="ECO:0007669"/>
    <property type="project" value="UniProtKB-KW"/>
</dbReference>
<keyword evidence="5" id="KW-0472">Membrane</keyword>
<evidence type="ECO:0000259" key="8">
    <source>
        <dbReference type="SMART" id="SM00962"/>
    </source>
</evidence>
<evidence type="ECO:0000313" key="9">
    <source>
        <dbReference type="EMBL" id="MCM8749323.1"/>
    </source>
</evidence>
<comment type="subcellular location">
    <subcellularLocation>
        <location evidence="1">Cell membrane</location>
        <topology evidence="1">Peripheral membrane protein</topology>
        <orientation evidence="1">Cytoplasmic side</orientation>
    </subcellularLocation>
</comment>
<name>A0AA41WFU4_9BACT</name>
<accession>A0AA41WFU4</accession>
<keyword evidence="4" id="KW-0342">GTP-binding</keyword>
<dbReference type="GO" id="GO:0006614">
    <property type="term" value="P:SRP-dependent cotranslational protein targeting to membrane"/>
    <property type="evidence" value="ECO:0007669"/>
    <property type="project" value="InterPro"/>
</dbReference>
<keyword evidence="3" id="KW-0547">Nucleotide-binding</keyword>
<evidence type="ECO:0008006" key="11">
    <source>
        <dbReference type="Google" id="ProtNLM"/>
    </source>
</evidence>
<evidence type="ECO:0000259" key="7">
    <source>
        <dbReference type="SMART" id="SM00382"/>
    </source>
</evidence>
<sequence length="358" mass="37742">MPYTYRAATVQEAIRLAKAELGPDALILEVRRISPVVPGQSREGTVEISAIAAHQQGVAGPLIGGALRGSPDRAPGAQGREPGGHRTSPIEVAMRKLQRLGISATLAERLAAVYDGTRARPTEERRAALATALARQIRFCTLPPAEQRQSIVALIGPSGVGKTTTIAKLASQLRRRYARIALLGLDPNPITGSLLAAWAEHLGIPCVVVGNRVELAEAVAAAGRADLILIDTPGCNPYDQAQLKRLRDDLGSRDPIVCCLALAVTGDTAELIDIGRRFLRLNPTVLLLTKLDETRRAASCIGIAEQLGLPLAGLATGPQVPDDLVPASPAALAELVAWTLDRELRSSPVAVGPVAHRA</sequence>
<feature type="region of interest" description="Disordered" evidence="6">
    <location>
        <begin position="62"/>
        <end position="88"/>
    </location>
</feature>
<dbReference type="InterPro" id="IPR000897">
    <property type="entry name" value="SRP54_GTPase_dom"/>
</dbReference>
<dbReference type="PANTHER" id="PTHR43134:SF3">
    <property type="entry name" value="FLAGELLAR BIOSYNTHESIS PROTEIN FLHF"/>
    <property type="match status" value="1"/>
</dbReference>
<proteinExistence type="inferred from homology"/>
<dbReference type="SMART" id="SM00382">
    <property type="entry name" value="AAA"/>
    <property type="match status" value="1"/>
</dbReference>